<feature type="region of interest" description="Disordered" evidence="6">
    <location>
        <begin position="200"/>
        <end position="223"/>
    </location>
</feature>
<dbReference type="SUPFAM" id="SSF48403">
    <property type="entry name" value="Ankyrin repeat"/>
    <property type="match status" value="1"/>
</dbReference>
<feature type="coiled-coil region" evidence="5">
    <location>
        <begin position="406"/>
        <end position="433"/>
    </location>
</feature>
<evidence type="ECO:0000259" key="7">
    <source>
        <dbReference type="PROSITE" id="PS51084"/>
    </source>
</evidence>
<dbReference type="GO" id="GO:0003824">
    <property type="term" value="F:catalytic activity"/>
    <property type="evidence" value="ECO:0007669"/>
    <property type="project" value="InterPro"/>
</dbReference>
<dbReference type="EnsemblMetazoa" id="AMIN010339-RA">
    <property type="protein sequence ID" value="AMIN010339-PA"/>
    <property type="gene ID" value="AMIN010339"/>
</dbReference>
<protein>
    <recommendedName>
        <fullName evidence="7">HIT domain-containing protein</fullName>
    </recommendedName>
</protein>
<dbReference type="STRING" id="112268.A0A182WIY5"/>
<feature type="domain" description="HIT" evidence="7">
    <location>
        <begin position="45"/>
        <end position="151"/>
    </location>
</feature>
<keyword evidence="3" id="KW-0040">ANK repeat</keyword>
<keyword evidence="5" id="KW-0175">Coiled coil</keyword>
<dbReference type="PANTHER" id="PTHR23089">
    <property type="entry name" value="HISTIDINE TRIAD HIT PROTEIN"/>
    <property type="match status" value="1"/>
</dbReference>
<evidence type="ECO:0000256" key="6">
    <source>
        <dbReference type="SAM" id="MobiDB-lite"/>
    </source>
</evidence>
<dbReference type="InterPro" id="IPR036265">
    <property type="entry name" value="HIT-like_sf"/>
</dbReference>
<organism evidence="8 9">
    <name type="scientific">Anopheles minimus</name>
    <dbReference type="NCBI Taxonomy" id="112268"/>
    <lineage>
        <taxon>Eukaryota</taxon>
        <taxon>Metazoa</taxon>
        <taxon>Ecdysozoa</taxon>
        <taxon>Arthropoda</taxon>
        <taxon>Hexapoda</taxon>
        <taxon>Insecta</taxon>
        <taxon>Pterygota</taxon>
        <taxon>Neoptera</taxon>
        <taxon>Endopterygota</taxon>
        <taxon>Diptera</taxon>
        <taxon>Nematocera</taxon>
        <taxon>Culicoidea</taxon>
        <taxon>Culicidae</taxon>
        <taxon>Anophelinae</taxon>
        <taxon>Anopheles</taxon>
    </lineage>
</organism>
<dbReference type="VEuPathDB" id="VectorBase:AMIN010339"/>
<feature type="active site" description="Tele-AMP-histidine intermediate" evidence="1">
    <location>
        <position position="138"/>
    </location>
</feature>
<dbReference type="Pfam" id="PF11969">
    <property type="entry name" value="DcpS_C"/>
    <property type="match status" value="1"/>
</dbReference>
<name>A0A182WIY5_9DIPT</name>
<evidence type="ECO:0000256" key="4">
    <source>
        <dbReference type="PROSITE-ProRule" id="PRU00464"/>
    </source>
</evidence>
<dbReference type="PROSITE" id="PS50088">
    <property type="entry name" value="ANK_REPEAT"/>
    <property type="match status" value="2"/>
</dbReference>
<evidence type="ECO:0000256" key="1">
    <source>
        <dbReference type="PIRSR" id="PIRSR601310-1"/>
    </source>
</evidence>
<dbReference type="InterPro" id="IPR001310">
    <property type="entry name" value="Histidine_triad_HIT"/>
</dbReference>
<feature type="repeat" description="ANK" evidence="3">
    <location>
        <begin position="276"/>
        <end position="308"/>
    </location>
</feature>
<dbReference type="InterPro" id="IPR036770">
    <property type="entry name" value="Ankyrin_rpt-contain_sf"/>
</dbReference>
<evidence type="ECO:0000256" key="3">
    <source>
        <dbReference type="PROSITE-ProRule" id="PRU00023"/>
    </source>
</evidence>
<accession>A0A182WIY5</accession>
<proteinExistence type="predicted"/>
<dbReference type="PROSITE" id="PS51084">
    <property type="entry name" value="HIT_2"/>
    <property type="match status" value="1"/>
</dbReference>
<keyword evidence="9" id="KW-1185">Reference proteome</keyword>
<evidence type="ECO:0000313" key="9">
    <source>
        <dbReference type="Proteomes" id="UP000075920"/>
    </source>
</evidence>
<feature type="repeat" description="ANK" evidence="3">
    <location>
        <begin position="309"/>
        <end position="341"/>
    </location>
</feature>
<evidence type="ECO:0000256" key="5">
    <source>
        <dbReference type="SAM" id="Coils"/>
    </source>
</evidence>
<dbReference type="InterPro" id="IPR002110">
    <property type="entry name" value="Ankyrin_rpt"/>
</dbReference>
<dbReference type="Gene3D" id="3.30.428.10">
    <property type="entry name" value="HIT-like"/>
    <property type="match status" value="1"/>
</dbReference>
<feature type="short sequence motif" description="Histidine triad motif" evidence="2 4">
    <location>
        <begin position="136"/>
        <end position="140"/>
    </location>
</feature>
<dbReference type="SUPFAM" id="SSF54197">
    <property type="entry name" value="HIT-like"/>
    <property type="match status" value="1"/>
</dbReference>
<dbReference type="Pfam" id="PF12796">
    <property type="entry name" value="Ank_2"/>
    <property type="match status" value="1"/>
</dbReference>
<dbReference type="CDD" id="cd01276">
    <property type="entry name" value="PKCI_related"/>
    <property type="match status" value="1"/>
</dbReference>
<reference evidence="8" key="2">
    <citation type="submission" date="2020-05" db="UniProtKB">
        <authorList>
            <consortium name="EnsemblMetazoa"/>
        </authorList>
    </citation>
    <scope>IDENTIFICATION</scope>
    <source>
        <strain evidence="8">MINIMUS1</strain>
    </source>
</reference>
<dbReference type="InterPro" id="IPR011146">
    <property type="entry name" value="HIT-like"/>
</dbReference>
<dbReference type="PRINTS" id="PR00332">
    <property type="entry name" value="HISTRIAD"/>
</dbReference>
<dbReference type="SMART" id="SM00248">
    <property type="entry name" value="ANK"/>
    <property type="match status" value="3"/>
</dbReference>
<evidence type="ECO:0000256" key="2">
    <source>
        <dbReference type="PIRSR" id="PIRSR601310-3"/>
    </source>
</evidence>
<evidence type="ECO:0000313" key="8">
    <source>
        <dbReference type="EnsemblMetazoa" id="AMIN010339-PA"/>
    </source>
</evidence>
<dbReference type="Gene3D" id="1.25.40.20">
    <property type="entry name" value="Ankyrin repeat-containing domain"/>
    <property type="match status" value="1"/>
</dbReference>
<dbReference type="PROSITE" id="PS50297">
    <property type="entry name" value="ANK_REP_REGION"/>
    <property type="match status" value="2"/>
</dbReference>
<reference evidence="9" key="1">
    <citation type="submission" date="2013-03" db="EMBL/GenBank/DDBJ databases">
        <title>The Genome Sequence of Anopheles minimus MINIMUS1.</title>
        <authorList>
            <consortium name="The Broad Institute Genomics Platform"/>
            <person name="Neafsey D.E."/>
            <person name="Walton C."/>
            <person name="Walker B."/>
            <person name="Young S.K."/>
            <person name="Zeng Q."/>
            <person name="Gargeya S."/>
            <person name="Fitzgerald M."/>
            <person name="Haas B."/>
            <person name="Abouelleil A."/>
            <person name="Allen A.W."/>
            <person name="Alvarado L."/>
            <person name="Arachchi H.M."/>
            <person name="Berlin A.M."/>
            <person name="Chapman S.B."/>
            <person name="Gainer-Dewar J."/>
            <person name="Goldberg J."/>
            <person name="Griggs A."/>
            <person name="Gujja S."/>
            <person name="Hansen M."/>
            <person name="Howarth C."/>
            <person name="Imamovic A."/>
            <person name="Ireland A."/>
            <person name="Larimer J."/>
            <person name="McCowan C."/>
            <person name="Murphy C."/>
            <person name="Pearson M."/>
            <person name="Poon T.W."/>
            <person name="Priest M."/>
            <person name="Roberts A."/>
            <person name="Saif S."/>
            <person name="Shea T."/>
            <person name="Sisk P."/>
            <person name="Sykes S."/>
            <person name="Wortman J."/>
            <person name="Nusbaum C."/>
            <person name="Birren B."/>
        </authorList>
    </citation>
    <scope>NUCLEOTIDE SEQUENCE [LARGE SCALE GENOMIC DNA]</scope>
    <source>
        <strain evidence="9">MINIMUS1</strain>
    </source>
</reference>
<dbReference type="AlphaFoldDB" id="A0A182WIY5"/>
<sequence>MLVATVRPLAIRTLQSVCHMVRFRSQDSGGSQNSPKPAVKHPDTIFDKIIKKEIAADLIYEDEKCIAFNDISPQAPVHFLVIPKQKIDKLENSTTGQVELLGHLLHVAGQLGKSKAPEGFRLVINNGENGCQTVYHIHLHSTMSDQTSNSFLSYRDLPVSAAVGKGAEMNVTNSCSPGQSSQMEGKPDIVVPKISFPISPTYAQDGPEDDSSGSSRNKLKIRKDHRMEARPAPYLTVRPSALHVSRLLEAVSHNNTDKVKEMIQQGMSPNTSECYFNRSVLHVACSRGYRDIVQFLLERGADPNIRDKNLNTPLHLAASTESVEVIQLLLQYGTNVLLRDSSGLLALDFSIGKLRLSERIITKMHLLTQSDIHKHRQNTVEICERIFCAFKQQIRERDAQSHGFDQAKLEQMLNDFSEQLDKVRSRKIDLEALVDKIGNLKVINEIDSDVSSLQTTLQKITL</sequence>
<dbReference type="Proteomes" id="UP000075920">
    <property type="component" value="Unassembled WGS sequence"/>
</dbReference>